<dbReference type="InterPro" id="IPR052375">
    <property type="entry name" value="Complex_I_20kDa-like"/>
</dbReference>
<feature type="region of interest" description="Disordered" evidence="8">
    <location>
        <begin position="294"/>
        <end position="313"/>
    </location>
</feature>
<keyword evidence="7" id="KW-0411">Iron-sulfur</keyword>
<keyword evidence="11" id="KW-1185">Reference proteome</keyword>
<comment type="cofactor">
    <cofactor evidence="1">
        <name>[4Fe-4S] cluster</name>
        <dbReference type="ChEBI" id="CHEBI:49883"/>
    </cofactor>
</comment>
<dbReference type="EMBL" id="CP089982">
    <property type="protein sequence ID" value="WXA91680.1"/>
    <property type="molecule type" value="Genomic_DNA"/>
</dbReference>
<dbReference type="Gene3D" id="3.40.50.12280">
    <property type="match status" value="1"/>
</dbReference>
<evidence type="ECO:0000313" key="10">
    <source>
        <dbReference type="EMBL" id="WXA91680.1"/>
    </source>
</evidence>
<dbReference type="InterPro" id="IPR017896">
    <property type="entry name" value="4Fe4S_Fe-S-bd"/>
</dbReference>
<dbReference type="InterPro" id="IPR006137">
    <property type="entry name" value="NADH_UbQ_OxRdtase-like_20kDa"/>
</dbReference>
<evidence type="ECO:0000256" key="1">
    <source>
        <dbReference type="ARBA" id="ARBA00001966"/>
    </source>
</evidence>
<keyword evidence="4" id="KW-0004">4Fe-4S</keyword>
<comment type="similarity">
    <text evidence="3">Belongs to the FrhG family.</text>
</comment>
<name>A0ABZ2JYW5_9BACT</name>
<evidence type="ECO:0000256" key="4">
    <source>
        <dbReference type="ARBA" id="ARBA00022485"/>
    </source>
</evidence>
<dbReference type="InterPro" id="IPR006138">
    <property type="entry name" value="NADH_UQ_OxRdtase_20Kd_su"/>
</dbReference>
<sequence length="313" mass="34300">MLKLLLARFQQGHRTAQYPEMPPTLPDRWRGGPSIDRGKCPVGCFECGDTCPTDALRIQSGHLGLDMGRCLFCTECMQSCPHGAITFTQEYRLAARKREALVVEGKVEPREKLLDEKLRRLFGRSLKLRQVSAGGCNGCESDVNVLGTIVFDLGRFGIQMVASPRHADGLLITGPVTENMKLALKKTYDAVPEPKIVIAVGACAISGGPYIDHPEVHNGADSVVPVDLYVPGCPPHPFTILDGLLGMLGRLESEPAWMARFRETGERIAAENLEAMKTWDLPRAEEAVKYLGADLRHAPPAPKDPLPVEKPRS</sequence>
<evidence type="ECO:0000256" key="6">
    <source>
        <dbReference type="ARBA" id="ARBA00023004"/>
    </source>
</evidence>
<feature type="domain" description="4Fe-4S ferredoxin-type" evidence="9">
    <location>
        <begin position="61"/>
        <end position="90"/>
    </location>
</feature>
<protein>
    <submittedName>
        <fullName evidence="10">NADH-quinone oxidoreductase subunit NuoB</fullName>
        <ecNumber evidence="10">1.6.5.9</ecNumber>
    </submittedName>
</protein>
<dbReference type="PROSITE" id="PS51379">
    <property type="entry name" value="4FE4S_FER_2"/>
    <property type="match status" value="2"/>
</dbReference>
<organism evidence="10 11">
    <name type="scientific">Pendulispora brunnea</name>
    <dbReference type="NCBI Taxonomy" id="2905690"/>
    <lineage>
        <taxon>Bacteria</taxon>
        <taxon>Pseudomonadati</taxon>
        <taxon>Myxococcota</taxon>
        <taxon>Myxococcia</taxon>
        <taxon>Myxococcales</taxon>
        <taxon>Sorangiineae</taxon>
        <taxon>Pendulisporaceae</taxon>
        <taxon>Pendulispora</taxon>
    </lineage>
</organism>
<keyword evidence="6" id="KW-0408">Iron</keyword>
<dbReference type="NCBIfam" id="NF005012">
    <property type="entry name" value="PRK06411.1"/>
    <property type="match status" value="1"/>
</dbReference>
<dbReference type="PROSITE" id="PS01150">
    <property type="entry name" value="COMPLEX1_20K"/>
    <property type="match status" value="1"/>
</dbReference>
<evidence type="ECO:0000256" key="3">
    <source>
        <dbReference type="ARBA" id="ARBA00010870"/>
    </source>
</evidence>
<evidence type="ECO:0000256" key="8">
    <source>
        <dbReference type="SAM" id="MobiDB-lite"/>
    </source>
</evidence>
<proteinExistence type="inferred from homology"/>
<dbReference type="Pfam" id="PF00037">
    <property type="entry name" value="Fer4"/>
    <property type="match status" value="1"/>
</dbReference>
<feature type="domain" description="4Fe-4S ferredoxin-type" evidence="9">
    <location>
        <begin position="31"/>
        <end position="60"/>
    </location>
</feature>
<dbReference type="PANTHER" id="PTHR42989">
    <property type="entry name" value="HYDROGENASE-4 COMPONENT I"/>
    <property type="match status" value="1"/>
</dbReference>
<dbReference type="InterPro" id="IPR017900">
    <property type="entry name" value="4Fe4S_Fe_S_CS"/>
</dbReference>
<accession>A0ABZ2JYW5</accession>
<comment type="similarity">
    <text evidence="2">Belongs to the complex I 20 kDa subunit family.</text>
</comment>
<reference evidence="10 11" key="1">
    <citation type="submission" date="2021-12" db="EMBL/GenBank/DDBJ databases">
        <title>Discovery of the Pendulisporaceae a myxobacterial family with distinct sporulation behavior and unique specialized metabolism.</title>
        <authorList>
            <person name="Garcia R."/>
            <person name="Popoff A."/>
            <person name="Bader C.D."/>
            <person name="Loehr J."/>
            <person name="Walesch S."/>
            <person name="Walt C."/>
            <person name="Boldt J."/>
            <person name="Bunk B."/>
            <person name="Haeckl F.J.F.P.J."/>
            <person name="Gunesch A.P."/>
            <person name="Birkelbach J."/>
            <person name="Nuebel U."/>
            <person name="Pietschmann T."/>
            <person name="Bach T."/>
            <person name="Mueller R."/>
        </authorList>
    </citation>
    <scope>NUCLEOTIDE SEQUENCE [LARGE SCALE GENOMIC DNA]</scope>
    <source>
        <strain evidence="10 11">MSr12523</strain>
    </source>
</reference>
<keyword evidence="5" id="KW-0479">Metal-binding</keyword>
<dbReference type="PROSITE" id="PS00198">
    <property type="entry name" value="4FE4S_FER_1"/>
    <property type="match status" value="1"/>
</dbReference>
<evidence type="ECO:0000256" key="5">
    <source>
        <dbReference type="ARBA" id="ARBA00022723"/>
    </source>
</evidence>
<dbReference type="Gene3D" id="3.30.70.20">
    <property type="match status" value="1"/>
</dbReference>
<dbReference type="RefSeq" id="WP_394842302.1">
    <property type="nucleotide sequence ID" value="NZ_CP089982.1"/>
</dbReference>
<dbReference type="Proteomes" id="UP001379533">
    <property type="component" value="Chromosome"/>
</dbReference>
<dbReference type="EC" id="1.6.5.9" evidence="10"/>
<dbReference type="SUPFAM" id="SSF56770">
    <property type="entry name" value="HydA/Nqo6-like"/>
    <property type="match status" value="1"/>
</dbReference>
<evidence type="ECO:0000259" key="9">
    <source>
        <dbReference type="PROSITE" id="PS51379"/>
    </source>
</evidence>
<dbReference type="SUPFAM" id="SSF54862">
    <property type="entry name" value="4Fe-4S ferredoxins"/>
    <property type="match status" value="1"/>
</dbReference>
<dbReference type="Pfam" id="PF01058">
    <property type="entry name" value="Oxidored_q6"/>
    <property type="match status" value="1"/>
</dbReference>
<dbReference type="GO" id="GO:0050136">
    <property type="term" value="F:NADH dehydrogenase (quinone) (non-electrogenic) activity"/>
    <property type="evidence" value="ECO:0007669"/>
    <property type="project" value="UniProtKB-EC"/>
</dbReference>
<gene>
    <name evidence="10" type="primary">nuoB</name>
    <name evidence="10" type="ORF">LZC95_35165</name>
</gene>
<evidence type="ECO:0000256" key="7">
    <source>
        <dbReference type="ARBA" id="ARBA00023014"/>
    </source>
</evidence>
<dbReference type="PANTHER" id="PTHR42989:SF1">
    <property type="entry name" value="FORMATE HYDROGENLYASE SUBUNIT 7-RELATED"/>
    <property type="match status" value="1"/>
</dbReference>
<evidence type="ECO:0000256" key="2">
    <source>
        <dbReference type="ARBA" id="ARBA00009173"/>
    </source>
</evidence>
<evidence type="ECO:0000313" key="11">
    <source>
        <dbReference type="Proteomes" id="UP001379533"/>
    </source>
</evidence>
<keyword evidence="10" id="KW-0560">Oxidoreductase</keyword>